<evidence type="ECO:0000256" key="1">
    <source>
        <dbReference type="ARBA" id="ARBA00000971"/>
    </source>
</evidence>
<dbReference type="AlphaFoldDB" id="A0A1G8F4H0"/>
<dbReference type="NCBIfam" id="TIGR03516">
    <property type="entry name" value="ppisom_GldI"/>
    <property type="match status" value="1"/>
</dbReference>
<dbReference type="RefSeq" id="WP_090409182.1">
    <property type="nucleotide sequence ID" value="NZ_FNDQ01000014.1"/>
</dbReference>
<dbReference type="InterPro" id="IPR046357">
    <property type="entry name" value="PPIase_dom_sf"/>
</dbReference>
<keyword evidence="2 3" id="KW-0697">Rotamase</keyword>
<feature type="signal peptide" evidence="5">
    <location>
        <begin position="1"/>
        <end position="21"/>
    </location>
</feature>
<sequence length="183" mass="21066">MFKCIKFLGFPILLSLFVSCAQNEPARKPISKSKENVIHSSAKMNMELIKSEEDLITNYIDSHPENTYINSKNGFWYTYLKRELKDSIRPVAGNTVVYTYNISTLQDSVLYTKNDIGTLNYLVDKEDILPVLRHSLKLMKSNESIKVVTPSILAYSYLGDKQKIDKNQPLIFTIELQSIEKNY</sequence>
<protein>
    <recommendedName>
        <fullName evidence="4">Peptidyl-prolyl cis-trans isomerase</fullName>
        <ecNumber evidence="4">5.2.1.8</ecNumber>
    </recommendedName>
</protein>
<accession>A0A1G8F4H0</accession>
<name>A0A1G8F4H0_9FLAO</name>
<evidence type="ECO:0000259" key="6">
    <source>
        <dbReference type="PROSITE" id="PS50059"/>
    </source>
</evidence>
<feature type="domain" description="PPIase FKBP-type" evidence="6">
    <location>
        <begin position="93"/>
        <end position="180"/>
    </location>
</feature>
<dbReference type="PROSITE" id="PS51257">
    <property type="entry name" value="PROKAR_LIPOPROTEIN"/>
    <property type="match status" value="1"/>
</dbReference>
<keyword evidence="3 4" id="KW-0413">Isomerase</keyword>
<keyword evidence="5" id="KW-0732">Signal</keyword>
<organism evidence="7 8">
    <name type="scientific">Myroides phaeus</name>
    <dbReference type="NCBI Taxonomy" id="702745"/>
    <lineage>
        <taxon>Bacteria</taxon>
        <taxon>Pseudomonadati</taxon>
        <taxon>Bacteroidota</taxon>
        <taxon>Flavobacteriia</taxon>
        <taxon>Flavobacteriales</taxon>
        <taxon>Flavobacteriaceae</taxon>
        <taxon>Myroides</taxon>
    </lineage>
</organism>
<dbReference type="PROSITE" id="PS50059">
    <property type="entry name" value="FKBP_PPIASE"/>
    <property type="match status" value="1"/>
</dbReference>
<dbReference type="STRING" id="702745.SAMN05421818_11444"/>
<dbReference type="EC" id="5.2.1.8" evidence="4"/>
<evidence type="ECO:0000256" key="2">
    <source>
        <dbReference type="ARBA" id="ARBA00023110"/>
    </source>
</evidence>
<dbReference type="EMBL" id="FNDQ01000014">
    <property type="protein sequence ID" value="SDH77016.1"/>
    <property type="molecule type" value="Genomic_DNA"/>
</dbReference>
<dbReference type="Proteomes" id="UP000243588">
    <property type="component" value="Unassembled WGS sequence"/>
</dbReference>
<dbReference type="GO" id="GO:0003755">
    <property type="term" value="F:peptidyl-prolyl cis-trans isomerase activity"/>
    <property type="evidence" value="ECO:0007669"/>
    <property type="project" value="UniProtKB-UniRule"/>
</dbReference>
<comment type="catalytic activity">
    <reaction evidence="1 3 4">
        <text>[protein]-peptidylproline (omega=180) = [protein]-peptidylproline (omega=0)</text>
        <dbReference type="Rhea" id="RHEA:16237"/>
        <dbReference type="Rhea" id="RHEA-COMP:10747"/>
        <dbReference type="Rhea" id="RHEA-COMP:10748"/>
        <dbReference type="ChEBI" id="CHEBI:83833"/>
        <dbReference type="ChEBI" id="CHEBI:83834"/>
        <dbReference type="EC" id="5.2.1.8"/>
    </reaction>
</comment>
<dbReference type="InterPro" id="IPR001179">
    <property type="entry name" value="PPIase_FKBP_dom"/>
</dbReference>
<dbReference type="Pfam" id="PF00254">
    <property type="entry name" value="FKBP_C"/>
    <property type="match status" value="1"/>
</dbReference>
<evidence type="ECO:0000313" key="8">
    <source>
        <dbReference type="Proteomes" id="UP000243588"/>
    </source>
</evidence>
<dbReference type="InterPro" id="IPR019869">
    <property type="entry name" value="Motility-assoc_PPIase_GldI"/>
</dbReference>
<evidence type="ECO:0000256" key="5">
    <source>
        <dbReference type="SAM" id="SignalP"/>
    </source>
</evidence>
<proteinExistence type="inferred from homology"/>
<comment type="similarity">
    <text evidence="4">Belongs to the FKBP-type PPIase family.</text>
</comment>
<dbReference type="SUPFAM" id="SSF54534">
    <property type="entry name" value="FKBP-like"/>
    <property type="match status" value="1"/>
</dbReference>
<evidence type="ECO:0000256" key="3">
    <source>
        <dbReference type="PROSITE-ProRule" id="PRU00277"/>
    </source>
</evidence>
<evidence type="ECO:0000313" key="7">
    <source>
        <dbReference type="EMBL" id="SDH77016.1"/>
    </source>
</evidence>
<dbReference type="Gene3D" id="3.10.50.40">
    <property type="match status" value="1"/>
</dbReference>
<gene>
    <name evidence="7" type="ORF">SAMN05421818_11444</name>
</gene>
<feature type="chain" id="PRO_5017212369" description="Peptidyl-prolyl cis-trans isomerase" evidence="5">
    <location>
        <begin position="22"/>
        <end position="183"/>
    </location>
</feature>
<reference evidence="8" key="1">
    <citation type="submission" date="2016-10" db="EMBL/GenBank/DDBJ databases">
        <authorList>
            <person name="Varghese N."/>
            <person name="Submissions S."/>
        </authorList>
    </citation>
    <scope>NUCLEOTIDE SEQUENCE [LARGE SCALE GENOMIC DNA]</scope>
    <source>
        <strain evidence="8">DSM 23313</strain>
    </source>
</reference>
<evidence type="ECO:0000256" key="4">
    <source>
        <dbReference type="RuleBase" id="RU003915"/>
    </source>
</evidence>
<keyword evidence="8" id="KW-1185">Reference proteome</keyword>